<evidence type="ECO:0000313" key="16">
    <source>
        <dbReference type="Proteomes" id="UP000007303"/>
    </source>
</evidence>
<dbReference type="InterPro" id="IPR000387">
    <property type="entry name" value="Tyr_Pase_dom"/>
</dbReference>
<dbReference type="GeneTree" id="ENSGT00940000165368"/>
<dbReference type="GO" id="GO:0004725">
    <property type="term" value="F:protein tyrosine phosphatase activity"/>
    <property type="evidence" value="ECO:0007669"/>
    <property type="project" value="UniProtKB-EC"/>
</dbReference>
<reference evidence="15" key="3">
    <citation type="submission" date="2025-09" db="UniProtKB">
        <authorList>
            <consortium name="Ensembl"/>
        </authorList>
    </citation>
    <scope>IDENTIFICATION</scope>
</reference>
<keyword evidence="8 11" id="KW-0472">Membrane</keyword>
<dbReference type="GO" id="GO:0043235">
    <property type="term" value="C:receptor complex"/>
    <property type="evidence" value="ECO:0007669"/>
    <property type="project" value="TreeGrafter"/>
</dbReference>
<dbReference type="Pfam" id="PF00041">
    <property type="entry name" value="fn3"/>
    <property type="match status" value="2"/>
</dbReference>
<feature type="domain" description="Tyrosine specific protein phosphatases" evidence="13">
    <location>
        <begin position="615"/>
        <end position="688"/>
    </location>
</feature>
<sequence length="724" mass="80422">TSNTTSNTNSRPENVQNVTVKARTETNITLGWEKVNNIPTYTLQYDLNGSTKKESVNSSAGTSITHEIAGLTAGTKYNFTIFTQSEGATSTGYSVEAVTKPPNPAGFRTVEQTSTSITLQWRKTSNTSSYILVCNDNRITVPATASDKVERVIANLTSMTRYNIALFAVFENITSSGVELTAFTAPPDVKDVQSVSQNETSITLQWRSISNISSYFLVYNETNNTVPATVEKLVSDQGKINVSHSAIQKQVTHTVDGLTSGTKYSFSIFAVFEDVQGSGTEHTAATVPPVLNAHCEYWAAGHSVKVVWNRPPGVWTKVEVNVSGRTLWTGGRGEQHIVVTGFQPATTYQVSLAALSGAVRRLEPSVFLCATDPRGVIVGSVTAVLLFGLLICIAVFVYYRRSSIISRSTLFSSGTKKVISAAKFSSHFHRLSQNDNMGFSEEYESLNPVGREQTQKVALLPENKSKNRFVNILPYDWCRVKLSKSSLSASDYINASYMPGYNSNREYIATQGPLPSTLNDFWQMVWEQRVKGIVMVTNCTEKGRVKCERYWPAVNKPRLYGELLVTTESEEEESSWTLRTLTVKHRHTFEECRVKQFHFTVWPDHGVPQNTQVLIQFRGLVRQHMQTQGASAPTVVHCSAGVGRTGTIIALDVLLQQLQNQKAVGVYALVHRMRLHRSNMVQTESQYVFLHQCIVDCLQRDKTEEGLYENADIIYTNATALKEL</sequence>
<evidence type="ECO:0000256" key="3">
    <source>
        <dbReference type="ARBA" id="ARBA00022692"/>
    </source>
</evidence>
<name>H3CK21_TETNG</name>
<accession>H3CK21</accession>
<dbReference type="InterPro" id="IPR000242">
    <property type="entry name" value="PTP_cat"/>
</dbReference>
<dbReference type="PRINTS" id="PR00700">
    <property type="entry name" value="PRTYPHPHTASE"/>
</dbReference>
<dbReference type="InterPro" id="IPR003961">
    <property type="entry name" value="FN3_dom"/>
</dbReference>
<dbReference type="SMART" id="SM00060">
    <property type="entry name" value="FN3"/>
    <property type="match status" value="4"/>
</dbReference>
<dbReference type="Proteomes" id="UP000007303">
    <property type="component" value="Unassembled WGS sequence"/>
</dbReference>
<feature type="domain" description="Fibronectin type-III" evidence="14">
    <location>
        <begin position="185"/>
        <end position="290"/>
    </location>
</feature>
<keyword evidence="7 11" id="KW-1133">Transmembrane helix</keyword>
<evidence type="ECO:0000259" key="12">
    <source>
        <dbReference type="PROSITE" id="PS50055"/>
    </source>
</evidence>
<dbReference type="PROSITE" id="PS50056">
    <property type="entry name" value="TYR_PHOSPHATASE_2"/>
    <property type="match status" value="1"/>
</dbReference>
<evidence type="ECO:0000256" key="11">
    <source>
        <dbReference type="SAM" id="Phobius"/>
    </source>
</evidence>
<evidence type="ECO:0000256" key="4">
    <source>
        <dbReference type="ARBA" id="ARBA00022729"/>
    </source>
</evidence>
<reference evidence="15" key="2">
    <citation type="submission" date="2025-08" db="UniProtKB">
        <authorList>
            <consortium name="Ensembl"/>
        </authorList>
    </citation>
    <scope>IDENTIFICATION</scope>
</reference>
<dbReference type="InterPro" id="IPR013783">
    <property type="entry name" value="Ig-like_fold"/>
</dbReference>
<dbReference type="SMART" id="SM00194">
    <property type="entry name" value="PTPc"/>
    <property type="match status" value="1"/>
</dbReference>
<dbReference type="PROSITE" id="PS50055">
    <property type="entry name" value="TYR_PHOSPHATASE_PTP"/>
    <property type="match status" value="1"/>
</dbReference>
<keyword evidence="5" id="KW-0378">Hydrolase</keyword>
<dbReference type="Gene3D" id="2.60.40.10">
    <property type="entry name" value="Immunoglobulins"/>
    <property type="match status" value="3"/>
</dbReference>
<feature type="transmembrane region" description="Helical" evidence="11">
    <location>
        <begin position="376"/>
        <end position="399"/>
    </location>
</feature>
<dbReference type="HOGENOM" id="CLU_001541_2_1_1"/>
<dbReference type="Pfam" id="PF00102">
    <property type="entry name" value="Y_phosphatase"/>
    <property type="match status" value="1"/>
</dbReference>
<evidence type="ECO:0000256" key="5">
    <source>
        <dbReference type="ARBA" id="ARBA00022801"/>
    </source>
</evidence>
<dbReference type="PANTHER" id="PTHR46957">
    <property type="entry name" value="CYTOKINE RECEPTOR"/>
    <property type="match status" value="1"/>
</dbReference>
<reference evidence="16" key="1">
    <citation type="journal article" date="2004" name="Nature">
        <title>Genome duplication in the teleost fish Tetraodon nigroviridis reveals the early vertebrate proto-karyotype.</title>
        <authorList>
            <person name="Jaillon O."/>
            <person name="Aury J.-M."/>
            <person name="Brunet F."/>
            <person name="Petit J.-L."/>
            <person name="Stange-Thomann N."/>
            <person name="Mauceli E."/>
            <person name="Bouneau L."/>
            <person name="Fischer C."/>
            <person name="Ozouf-Costaz C."/>
            <person name="Bernot A."/>
            <person name="Nicaud S."/>
            <person name="Jaffe D."/>
            <person name="Fisher S."/>
            <person name="Lutfalla G."/>
            <person name="Dossat C."/>
            <person name="Segurens B."/>
            <person name="Dasilva C."/>
            <person name="Salanoubat M."/>
            <person name="Levy M."/>
            <person name="Boudet N."/>
            <person name="Castellano S."/>
            <person name="Anthouard V."/>
            <person name="Jubin C."/>
            <person name="Castelli V."/>
            <person name="Katinka M."/>
            <person name="Vacherie B."/>
            <person name="Biemont C."/>
            <person name="Skalli Z."/>
            <person name="Cattolico L."/>
            <person name="Poulain J."/>
            <person name="De Berardinis V."/>
            <person name="Cruaud C."/>
            <person name="Duprat S."/>
            <person name="Brottier P."/>
            <person name="Coutanceau J.-P."/>
            <person name="Gouzy J."/>
            <person name="Parra G."/>
            <person name="Lardier G."/>
            <person name="Chapple C."/>
            <person name="McKernan K.J."/>
            <person name="McEwan P."/>
            <person name="Bosak S."/>
            <person name="Kellis M."/>
            <person name="Volff J.-N."/>
            <person name="Guigo R."/>
            <person name="Zody M.C."/>
            <person name="Mesirov J."/>
            <person name="Lindblad-Toh K."/>
            <person name="Birren B."/>
            <person name="Nusbaum C."/>
            <person name="Kahn D."/>
            <person name="Robinson-Rechavi M."/>
            <person name="Laudet V."/>
            <person name="Schachter V."/>
            <person name="Quetier F."/>
            <person name="Saurin W."/>
            <person name="Scarpelli C."/>
            <person name="Wincker P."/>
            <person name="Lander E.S."/>
            <person name="Weissenbach J."/>
            <person name="Roest Crollius H."/>
        </authorList>
    </citation>
    <scope>NUCLEOTIDE SEQUENCE [LARGE SCALE GENOMIC DNA]</scope>
</reference>
<keyword evidence="3 11" id="KW-0812">Transmembrane</keyword>
<protein>
    <recommendedName>
        <fullName evidence="2">protein-tyrosine-phosphatase</fullName>
        <ecNumber evidence="2">3.1.3.48</ecNumber>
    </recommendedName>
</protein>
<dbReference type="SUPFAM" id="SSF52799">
    <property type="entry name" value="(Phosphotyrosine protein) phosphatases II"/>
    <property type="match status" value="1"/>
</dbReference>
<dbReference type="PROSITE" id="PS50853">
    <property type="entry name" value="FN3"/>
    <property type="match status" value="2"/>
</dbReference>
<dbReference type="InterPro" id="IPR016130">
    <property type="entry name" value="Tyr_Pase_AS"/>
</dbReference>
<evidence type="ECO:0000259" key="14">
    <source>
        <dbReference type="PROSITE" id="PS50853"/>
    </source>
</evidence>
<evidence type="ECO:0000256" key="8">
    <source>
        <dbReference type="ARBA" id="ARBA00023136"/>
    </source>
</evidence>
<dbReference type="STRING" id="99883.ENSTNIP00000008600"/>
<dbReference type="PROSITE" id="PS00383">
    <property type="entry name" value="TYR_PHOSPHATASE_1"/>
    <property type="match status" value="1"/>
</dbReference>
<dbReference type="SUPFAM" id="SSF49265">
    <property type="entry name" value="Fibronectin type III"/>
    <property type="match status" value="3"/>
</dbReference>
<dbReference type="GO" id="GO:0016020">
    <property type="term" value="C:membrane"/>
    <property type="evidence" value="ECO:0007669"/>
    <property type="project" value="UniProtKB-SubCell"/>
</dbReference>
<evidence type="ECO:0000256" key="2">
    <source>
        <dbReference type="ARBA" id="ARBA00013064"/>
    </source>
</evidence>
<dbReference type="OMA" id="NNTAYNY"/>
<comment type="catalytic activity">
    <reaction evidence="10">
        <text>O-phospho-L-tyrosyl-[protein] + H2O = L-tyrosyl-[protein] + phosphate</text>
        <dbReference type="Rhea" id="RHEA:10684"/>
        <dbReference type="Rhea" id="RHEA-COMP:10136"/>
        <dbReference type="Rhea" id="RHEA-COMP:20101"/>
        <dbReference type="ChEBI" id="CHEBI:15377"/>
        <dbReference type="ChEBI" id="CHEBI:43474"/>
        <dbReference type="ChEBI" id="CHEBI:46858"/>
        <dbReference type="ChEBI" id="CHEBI:61978"/>
        <dbReference type="EC" id="3.1.3.48"/>
    </reaction>
</comment>
<evidence type="ECO:0000256" key="1">
    <source>
        <dbReference type="ARBA" id="ARBA00004479"/>
    </source>
</evidence>
<dbReference type="FunFam" id="3.90.190.10:FF:000009">
    <property type="entry name" value="Receptor-type tyrosine-protein phosphatase beta"/>
    <property type="match status" value="1"/>
</dbReference>
<keyword evidence="6" id="KW-0904">Protein phosphatase</keyword>
<keyword evidence="4" id="KW-0732">Signal</keyword>
<dbReference type="InterPro" id="IPR029021">
    <property type="entry name" value="Prot-tyrosine_phosphatase-like"/>
</dbReference>
<keyword evidence="9" id="KW-0325">Glycoprotein</keyword>
<evidence type="ECO:0000256" key="10">
    <source>
        <dbReference type="ARBA" id="ARBA00051722"/>
    </source>
</evidence>
<evidence type="ECO:0000259" key="13">
    <source>
        <dbReference type="PROSITE" id="PS50056"/>
    </source>
</evidence>
<dbReference type="SMART" id="SM00404">
    <property type="entry name" value="PTPc_motif"/>
    <property type="match status" value="1"/>
</dbReference>
<dbReference type="Gene3D" id="3.90.190.10">
    <property type="entry name" value="Protein tyrosine phosphatase superfamily"/>
    <property type="match status" value="1"/>
</dbReference>
<organism evidence="15 16">
    <name type="scientific">Tetraodon nigroviridis</name>
    <name type="common">Spotted green pufferfish</name>
    <name type="synonym">Chelonodon nigroviridis</name>
    <dbReference type="NCBI Taxonomy" id="99883"/>
    <lineage>
        <taxon>Eukaryota</taxon>
        <taxon>Metazoa</taxon>
        <taxon>Chordata</taxon>
        <taxon>Craniata</taxon>
        <taxon>Vertebrata</taxon>
        <taxon>Euteleostomi</taxon>
        <taxon>Actinopterygii</taxon>
        <taxon>Neopterygii</taxon>
        <taxon>Teleostei</taxon>
        <taxon>Neoteleostei</taxon>
        <taxon>Acanthomorphata</taxon>
        <taxon>Eupercaria</taxon>
        <taxon>Tetraodontiformes</taxon>
        <taxon>Tetradontoidea</taxon>
        <taxon>Tetraodontidae</taxon>
        <taxon>Tetraodon</taxon>
    </lineage>
</organism>
<dbReference type="AlphaFoldDB" id="H3CK21"/>
<dbReference type="InterPro" id="IPR003595">
    <property type="entry name" value="Tyr_Pase_cat"/>
</dbReference>
<dbReference type="CDD" id="cd00063">
    <property type="entry name" value="FN3"/>
    <property type="match status" value="3"/>
</dbReference>
<evidence type="ECO:0000256" key="6">
    <source>
        <dbReference type="ARBA" id="ARBA00022912"/>
    </source>
</evidence>
<dbReference type="PANTHER" id="PTHR46957:SF10">
    <property type="entry name" value="PROTEIN TYROSINE PHOSPHATASE, RECEPTOR TYPE, H"/>
    <property type="match status" value="1"/>
</dbReference>
<keyword evidence="16" id="KW-1185">Reference proteome</keyword>
<dbReference type="InterPro" id="IPR050713">
    <property type="entry name" value="RTP_Phos/Ushers"/>
</dbReference>
<comment type="subcellular location">
    <subcellularLocation>
        <location evidence="1">Membrane</location>
        <topology evidence="1">Single-pass type I membrane protein</topology>
    </subcellularLocation>
</comment>
<dbReference type="EC" id="3.1.3.48" evidence="2"/>
<evidence type="ECO:0000256" key="9">
    <source>
        <dbReference type="ARBA" id="ARBA00023180"/>
    </source>
</evidence>
<dbReference type="InterPro" id="IPR036116">
    <property type="entry name" value="FN3_sf"/>
</dbReference>
<evidence type="ECO:0000313" key="15">
    <source>
        <dbReference type="Ensembl" id="ENSTNIP00000008600.1"/>
    </source>
</evidence>
<feature type="domain" description="Fibronectin type-III" evidence="14">
    <location>
        <begin position="11"/>
        <end position="102"/>
    </location>
</feature>
<dbReference type="Ensembl" id="ENSTNIT00000008768.1">
    <property type="protein sequence ID" value="ENSTNIP00000008600.1"/>
    <property type="gene ID" value="ENSTNIG00000005875.1"/>
</dbReference>
<evidence type="ECO:0000256" key="7">
    <source>
        <dbReference type="ARBA" id="ARBA00022989"/>
    </source>
</evidence>
<feature type="domain" description="Tyrosine-protein phosphatase" evidence="12">
    <location>
        <begin position="439"/>
        <end position="697"/>
    </location>
</feature>
<proteinExistence type="predicted"/>
<dbReference type="InParanoid" id="H3CK21"/>